<dbReference type="PANTHER" id="PTHR34297">
    <property type="entry name" value="HYPOTHETICAL CYTOSOLIC PROTEIN-RELATED"/>
    <property type="match status" value="1"/>
</dbReference>
<organism evidence="2 3">
    <name type="scientific">Candidatus Faeciplasma pullistercoris</name>
    <dbReference type="NCBI Taxonomy" id="2840800"/>
    <lineage>
        <taxon>Bacteria</taxon>
        <taxon>Bacillati</taxon>
        <taxon>Bacillota</taxon>
        <taxon>Clostridia</taxon>
        <taxon>Eubacteriales</taxon>
        <taxon>Oscillospiraceae</taxon>
        <taxon>Oscillospiraceae incertae sedis</taxon>
        <taxon>Candidatus Faeciplasma</taxon>
    </lineage>
</organism>
<sequence>MIKIDNHLGSINIANSYLTALIGYTAASCFGVVRMSPVGAVQGVRTNLLGGVSIDNGVRVYVPKGESYMVIDLHIYVTYGVNVSAIVDSIVNKVRYVVESETGIEVKKINVYVDGMES</sequence>
<accession>A0A9D1KKV7</accession>
<name>A0A9D1KKV7_9FIRM</name>
<dbReference type="InterPro" id="IPR005531">
    <property type="entry name" value="Asp23"/>
</dbReference>
<gene>
    <name evidence="2" type="ORF">IAC39_03730</name>
</gene>
<evidence type="ECO:0000313" key="2">
    <source>
        <dbReference type="EMBL" id="HIT58807.1"/>
    </source>
</evidence>
<evidence type="ECO:0000256" key="1">
    <source>
        <dbReference type="ARBA" id="ARBA00005721"/>
    </source>
</evidence>
<comment type="similarity">
    <text evidence="1">Belongs to the asp23 family.</text>
</comment>
<reference evidence="2" key="1">
    <citation type="submission" date="2020-10" db="EMBL/GenBank/DDBJ databases">
        <authorList>
            <person name="Gilroy R."/>
        </authorList>
    </citation>
    <scope>NUCLEOTIDE SEQUENCE</scope>
    <source>
        <strain evidence="2">CHK33-4379</strain>
    </source>
</reference>
<proteinExistence type="inferred from homology"/>
<reference evidence="2" key="2">
    <citation type="journal article" date="2021" name="PeerJ">
        <title>Extensive microbial diversity within the chicken gut microbiome revealed by metagenomics and culture.</title>
        <authorList>
            <person name="Gilroy R."/>
            <person name="Ravi A."/>
            <person name="Getino M."/>
            <person name="Pursley I."/>
            <person name="Horton D.L."/>
            <person name="Alikhan N.F."/>
            <person name="Baker D."/>
            <person name="Gharbi K."/>
            <person name="Hall N."/>
            <person name="Watson M."/>
            <person name="Adriaenssens E.M."/>
            <person name="Foster-Nyarko E."/>
            <person name="Jarju S."/>
            <person name="Secka A."/>
            <person name="Antonio M."/>
            <person name="Oren A."/>
            <person name="Chaudhuri R.R."/>
            <person name="La Ragione R."/>
            <person name="Hildebrand F."/>
            <person name="Pallen M.J."/>
        </authorList>
    </citation>
    <scope>NUCLEOTIDE SEQUENCE</scope>
    <source>
        <strain evidence="2">CHK33-4379</strain>
    </source>
</reference>
<dbReference type="PROSITE" id="PS51257">
    <property type="entry name" value="PROKAR_LIPOPROTEIN"/>
    <property type="match status" value="1"/>
</dbReference>
<protein>
    <submittedName>
        <fullName evidence="2">Asp23/Gls24 family envelope stress response protein</fullName>
    </submittedName>
</protein>
<evidence type="ECO:0000313" key="3">
    <source>
        <dbReference type="Proteomes" id="UP000824136"/>
    </source>
</evidence>
<comment type="caution">
    <text evidence="2">The sequence shown here is derived from an EMBL/GenBank/DDBJ whole genome shotgun (WGS) entry which is preliminary data.</text>
</comment>
<dbReference type="EMBL" id="DVLL01000015">
    <property type="protein sequence ID" value="HIT58807.1"/>
    <property type="molecule type" value="Genomic_DNA"/>
</dbReference>
<dbReference type="Proteomes" id="UP000824136">
    <property type="component" value="Unassembled WGS sequence"/>
</dbReference>
<dbReference type="AlphaFoldDB" id="A0A9D1KKV7"/>
<dbReference type="Pfam" id="PF03780">
    <property type="entry name" value="Asp23"/>
    <property type="match status" value="1"/>
</dbReference>
<dbReference type="PANTHER" id="PTHR34297:SF2">
    <property type="entry name" value="ASP23_GLS24 FAMILY ENVELOPE STRESS RESPONSE PROTEIN"/>
    <property type="match status" value="1"/>
</dbReference>